<keyword evidence="8" id="KW-1185">Reference proteome</keyword>
<keyword evidence="3 5" id="KW-0378">Hydrolase</keyword>
<keyword evidence="2" id="KW-0479">Metal-binding</keyword>
<evidence type="ECO:0000256" key="1">
    <source>
        <dbReference type="ARBA" id="ARBA00010716"/>
    </source>
</evidence>
<dbReference type="InterPro" id="IPR003764">
    <property type="entry name" value="GlcNAc_6-P_deAcase"/>
</dbReference>
<dbReference type="InterPro" id="IPR032466">
    <property type="entry name" value="Metal_Hydrolase"/>
</dbReference>
<sequence length="402" mass="43509">MRTPPAPALLIQNGTLILPDRLVARGAVLCEGGKLKAVGARVAAPKNAVVVDAKGGYISPGFIDIHVHGGAGADFMDGTVGAVRTALKVHARHGTTTIFPTTTTGAPVQIMAMLMACREARRSWVPVHGSRIGGVHLYGPYFAPDKVGCHSREGRRAPDAEEYARWFSDDLVRIATCAAELPGAEGFYRMARKQRCLITCGHSNANWAEMERAFKAGMRHVDHFWCAMSSVASLRTRFGTPMQASMEQYVLANAEMSTEVIADGLHLAPELLDFAFRMKGAQRLCLVTDCNRAMGMPPGRYRFGPDDDGAFFESDGRVGFVPGQGLASSVMGLDHMVRHMKKSTSATLPDTVRMASLTPAERTGMAKKCGSLEKGKQADVLVLNRRLEVQRTFIAGVEVPHE</sequence>
<dbReference type="GO" id="GO:0008448">
    <property type="term" value="F:N-acetylglucosamine-6-phosphate deacetylase activity"/>
    <property type="evidence" value="ECO:0007669"/>
    <property type="project" value="UniProtKB-EC"/>
</dbReference>
<dbReference type="EMBL" id="JBHSMQ010000002">
    <property type="protein sequence ID" value="MFC5454454.1"/>
    <property type="molecule type" value="Genomic_DNA"/>
</dbReference>
<name>A0ABW0KMB2_9BACT</name>
<dbReference type="PIRSF" id="PIRSF038994">
    <property type="entry name" value="NagA"/>
    <property type="match status" value="1"/>
</dbReference>
<reference evidence="8" key="1">
    <citation type="journal article" date="2019" name="Int. J. Syst. Evol. Microbiol.">
        <title>The Global Catalogue of Microorganisms (GCM) 10K type strain sequencing project: providing services to taxonomists for standard genome sequencing and annotation.</title>
        <authorList>
            <consortium name="The Broad Institute Genomics Platform"/>
            <consortium name="The Broad Institute Genome Sequencing Center for Infectious Disease"/>
            <person name="Wu L."/>
            <person name="Ma J."/>
        </authorList>
    </citation>
    <scope>NUCLEOTIDE SEQUENCE [LARGE SCALE GENOMIC DNA]</scope>
    <source>
        <strain evidence="8">CGMCC 4.1469</strain>
    </source>
</reference>
<dbReference type="Gene3D" id="3.20.20.140">
    <property type="entry name" value="Metal-dependent hydrolases"/>
    <property type="match status" value="1"/>
</dbReference>
<dbReference type="Pfam" id="PF01979">
    <property type="entry name" value="Amidohydro_1"/>
    <property type="match status" value="1"/>
</dbReference>
<evidence type="ECO:0000313" key="8">
    <source>
        <dbReference type="Proteomes" id="UP001596052"/>
    </source>
</evidence>
<evidence type="ECO:0000256" key="4">
    <source>
        <dbReference type="ARBA" id="ARBA00023277"/>
    </source>
</evidence>
<gene>
    <name evidence="7" type="ORF">ACFQDI_06260</name>
</gene>
<dbReference type="SUPFAM" id="SSF51556">
    <property type="entry name" value="Metallo-dependent hydrolases"/>
    <property type="match status" value="1"/>
</dbReference>
<comment type="similarity">
    <text evidence="1 5">Belongs to the metallo-dependent hydrolases superfamily. NagA family.</text>
</comment>
<evidence type="ECO:0000259" key="6">
    <source>
        <dbReference type="Pfam" id="PF01979"/>
    </source>
</evidence>
<keyword evidence="4 5" id="KW-0119">Carbohydrate metabolism</keyword>
<dbReference type="RefSeq" id="WP_377164552.1">
    <property type="nucleotide sequence ID" value="NZ_JBHSMQ010000002.1"/>
</dbReference>
<dbReference type="InterPro" id="IPR011059">
    <property type="entry name" value="Metal-dep_hydrolase_composite"/>
</dbReference>
<evidence type="ECO:0000313" key="7">
    <source>
        <dbReference type="EMBL" id="MFC5454454.1"/>
    </source>
</evidence>
<dbReference type="Gene3D" id="2.30.40.10">
    <property type="entry name" value="Urease, subunit C, domain 1"/>
    <property type="match status" value="1"/>
</dbReference>
<dbReference type="EC" id="3.5.1.25" evidence="7"/>
<dbReference type="InterPro" id="IPR006680">
    <property type="entry name" value="Amidohydro-rel"/>
</dbReference>
<protein>
    <submittedName>
        <fullName evidence="7">N-acetylglucosamine-6-phosphate deacetylase</fullName>
        <ecNumber evidence="7">3.5.1.25</ecNumber>
    </submittedName>
</protein>
<proteinExistence type="inferred from homology"/>
<evidence type="ECO:0000256" key="2">
    <source>
        <dbReference type="ARBA" id="ARBA00022723"/>
    </source>
</evidence>
<dbReference type="Proteomes" id="UP001596052">
    <property type="component" value="Unassembled WGS sequence"/>
</dbReference>
<feature type="domain" description="Amidohydrolase-related" evidence="6">
    <location>
        <begin position="57"/>
        <end position="398"/>
    </location>
</feature>
<dbReference type="PANTHER" id="PTHR11113">
    <property type="entry name" value="N-ACETYLGLUCOSAMINE-6-PHOSPHATE DEACETYLASE"/>
    <property type="match status" value="1"/>
</dbReference>
<dbReference type="SUPFAM" id="SSF51338">
    <property type="entry name" value="Composite domain of metallo-dependent hydrolases"/>
    <property type="match status" value="1"/>
</dbReference>
<organism evidence="7 8">
    <name type="scientific">Prosthecobacter fluviatilis</name>
    <dbReference type="NCBI Taxonomy" id="445931"/>
    <lineage>
        <taxon>Bacteria</taxon>
        <taxon>Pseudomonadati</taxon>
        <taxon>Verrucomicrobiota</taxon>
        <taxon>Verrucomicrobiia</taxon>
        <taxon>Verrucomicrobiales</taxon>
        <taxon>Verrucomicrobiaceae</taxon>
        <taxon>Prosthecobacter</taxon>
    </lineage>
</organism>
<accession>A0ABW0KMB2</accession>
<comment type="caution">
    <text evidence="7">The sequence shown here is derived from an EMBL/GenBank/DDBJ whole genome shotgun (WGS) entry which is preliminary data.</text>
</comment>
<evidence type="ECO:0000256" key="5">
    <source>
        <dbReference type="PIRNR" id="PIRNR038994"/>
    </source>
</evidence>
<dbReference type="PANTHER" id="PTHR11113:SF14">
    <property type="entry name" value="N-ACETYLGLUCOSAMINE-6-PHOSPHATE DEACETYLASE"/>
    <property type="match status" value="1"/>
</dbReference>
<evidence type="ECO:0000256" key="3">
    <source>
        <dbReference type="ARBA" id="ARBA00022801"/>
    </source>
</evidence>